<gene>
    <name evidence="20" type="primary">SIK2_2</name>
    <name evidence="20" type="ORF">OS493_031449</name>
</gene>
<dbReference type="GO" id="GO:0000226">
    <property type="term" value="P:microtubule cytoskeleton organization"/>
    <property type="evidence" value="ECO:0007669"/>
    <property type="project" value="TreeGrafter"/>
</dbReference>
<dbReference type="SMART" id="SM00220">
    <property type="entry name" value="S_TKc"/>
    <property type="match status" value="1"/>
</dbReference>
<dbReference type="PROSITE" id="PS50030">
    <property type="entry name" value="UBA"/>
    <property type="match status" value="1"/>
</dbReference>
<dbReference type="GO" id="GO:0046872">
    <property type="term" value="F:metal ion binding"/>
    <property type="evidence" value="ECO:0007669"/>
    <property type="project" value="UniProtKB-KW"/>
</dbReference>
<dbReference type="InterPro" id="IPR034672">
    <property type="entry name" value="SIK"/>
</dbReference>
<keyword evidence="7 20" id="KW-0808">Transferase</keyword>
<dbReference type="EMBL" id="MU825432">
    <property type="protein sequence ID" value="KAJ7389479.1"/>
    <property type="molecule type" value="Genomic_DNA"/>
</dbReference>
<dbReference type="InterPro" id="IPR011009">
    <property type="entry name" value="Kinase-like_dom_sf"/>
</dbReference>
<evidence type="ECO:0000313" key="20">
    <source>
        <dbReference type="EMBL" id="KAJ7389479.1"/>
    </source>
</evidence>
<dbReference type="PANTHER" id="PTHR24346">
    <property type="entry name" value="MAP/MICROTUBULE AFFINITY-REGULATING KINASE"/>
    <property type="match status" value="1"/>
</dbReference>
<keyword evidence="9 15" id="KW-0547">Nucleotide-binding</keyword>
<keyword evidence="8" id="KW-0479">Metal-binding</keyword>
<keyword evidence="11 15" id="KW-0067">ATP-binding</keyword>
<dbReference type="PROSITE" id="PS00108">
    <property type="entry name" value="PROTEIN_KINASE_ST"/>
    <property type="match status" value="1"/>
</dbReference>
<evidence type="ECO:0000256" key="16">
    <source>
        <dbReference type="SAM" id="Coils"/>
    </source>
</evidence>
<keyword evidence="5" id="KW-0723">Serine/threonine-protein kinase</keyword>
<dbReference type="InterPro" id="IPR057380">
    <property type="entry name" value="UBA_SIK1/2/3"/>
</dbReference>
<dbReference type="InterPro" id="IPR000719">
    <property type="entry name" value="Prot_kinase_dom"/>
</dbReference>
<proteinExistence type="predicted"/>
<dbReference type="InterPro" id="IPR008271">
    <property type="entry name" value="Ser/Thr_kinase_AS"/>
</dbReference>
<dbReference type="InterPro" id="IPR015940">
    <property type="entry name" value="UBA"/>
</dbReference>
<evidence type="ECO:0000256" key="13">
    <source>
        <dbReference type="ARBA" id="ARBA00047899"/>
    </source>
</evidence>
<dbReference type="Pfam" id="PF00069">
    <property type="entry name" value="Pkinase"/>
    <property type="match status" value="1"/>
</dbReference>
<dbReference type="InterPro" id="IPR017441">
    <property type="entry name" value="Protein_kinase_ATP_BS"/>
</dbReference>
<evidence type="ECO:0000256" key="9">
    <source>
        <dbReference type="ARBA" id="ARBA00022741"/>
    </source>
</evidence>
<evidence type="ECO:0000256" key="2">
    <source>
        <dbReference type="ARBA" id="ARBA00004496"/>
    </source>
</evidence>
<dbReference type="GO" id="GO:0050321">
    <property type="term" value="F:tau-protein kinase activity"/>
    <property type="evidence" value="ECO:0007669"/>
    <property type="project" value="TreeGrafter"/>
</dbReference>
<sequence length="753" mass="86075">MAMDRTKRTIKVGFYDIEKTIGKGNFAVVKLAKHRVTKSQVAIKIIDKTQLDDTNLKKVYREIQIMKLLHHPHIVKLYQVMETKSMLYLVTEYASNGEMFNYLSHGALPEKEARKKFAQILSAVEYCHKRHVVHRDLKAENLLLDQSLNIKIADFGFGNYYTPGSPLNTWCGSPPYAAPEVFEGKLYHGPQLDIWSLGVVLYVLICRALPFDGGTLPALRDRVLEGRFRIPFFMSTECEHLIRHMLVKDPNQRYTIEQIKKHKWMQADPAVKTILAYNDEENFEGQKILDEYNEQALELMQGLGIDIERTKTALADNAYDHHTAIYFLLVDRLGQHRASYPLQTQLETRLRRPSGIAEAAVVRGTRTNVVVVPTRAAQRTVPAQHARPYIPLQYAINELHERIPTPPEIRREIATECVKELSTIREPGLKARSISPRQMIWPTLSLDNSVSRETDSPVVENMESEETDDEKPKVRRHTVHSMPKQPLVAPPHHALRLLRGASEEVLEESNISAFQIKPAIVVSHCGPNNGSAVSASPFMSHRGSGQHLHDPRTNFHVPLGRRASDGNAVALAFQQNLRVTTAHNRIRKLQQEHQKLQEQYQKSLSPSELTDQQAVHSEYKQNYEQMREELQKHYEELMAVNEQERTGGRVMEPVVEQKTSFQPDKQAPYPQPLHHQLQQLHIEARHNPLRRTPSYKQNPHKQVFRTSSYKRAQICGMLPPLENGSPTESLENTEPLVQAADTQNVGRYSIVSL</sequence>
<accession>A0A9W9ZYE8</accession>
<evidence type="ECO:0000256" key="17">
    <source>
        <dbReference type="SAM" id="MobiDB-lite"/>
    </source>
</evidence>
<evidence type="ECO:0000256" key="7">
    <source>
        <dbReference type="ARBA" id="ARBA00022679"/>
    </source>
</evidence>
<dbReference type="Proteomes" id="UP001163046">
    <property type="component" value="Unassembled WGS sequence"/>
</dbReference>
<dbReference type="AlphaFoldDB" id="A0A9W9ZYE8"/>
<dbReference type="CDD" id="cd14338">
    <property type="entry name" value="UBA_SIK"/>
    <property type="match status" value="1"/>
</dbReference>
<evidence type="ECO:0000256" key="14">
    <source>
        <dbReference type="ARBA" id="ARBA00048679"/>
    </source>
</evidence>
<name>A0A9W9ZYE8_9CNID</name>
<feature type="binding site" evidence="15">
    <location>
        <position position="44"/>
    </location>
    <ligand>
        <name>ATP</name>
        <dbReference type="ChEBI" id="CHEBI:30616"/>
    </ligand>
</feature>
<comment type="cofactor">
    <cofactor evidence="1">
        <name>Mg(2+)</name>
        <dbReference type="ChEBI" id="CHEBI:18420"/>
    </cofactor>
</comment>
<dbReference type="SUPFAM" id="SSF56112">
    <property type="entry name" value="Protein kinase-like (PK-like)"/>
    <property type="match status" value="1"/>
</dbReference>
<keyword evidence="4" id="KW-0963">Cytoplasm</keyword>
<dbReference type="EC" id="2.7.11.1" evidence="3"/>
<evidence type="ECO:0000256" key="4">
    <source>
        <dbReference type="ARBA" id="ARBA00022490"/>
    </source>
</evidence>
<keyword evidence="10 20" id="KW-0418">Kinase</keyword>
<dbReference type="Gene3D" id="1.10.510.10">
    <property type="entry name" value="Transferase(Phosphotransferase) domain 1"/>
    <property type="match status" value="1"/>
</dbReference>
<evidence type="ECO:0000256" key="6">
    <source>
        <dbReference type="ARBA" id="ARBA00022553"/>
    </source>
</evidence>
<evidence type="ECO:0000256" key="11">
    <source>
        <dbReference type="ARBA" id="ARBA00022840"/>
    </source>
</evidence>
<comment type="catalytic activity">
    <reaction evidence="13">
        <text>L-threonyl-[protein] + ATP = O-phospho-L-threonyl-[protein] + ADP + H(+)</text>
        <dbReference type="Rhea" id="RHEA:46608"/>
        <dbReference type="Rhea" id="RHEA-COMP:11060"/>
        <dbReference type="Rhea" id="RHEA-COMP:11605"/>
        <dbReference type="ChEBI" id="CHEBI:15378"/>
        <dbReference type="ChEBI" id="CHEBI:30013"/>
        <dbReference type="ChEBI" id="CHEBI:30616"/>
        <dbReference type="ChEBI" id="CHEBI:61977"/>
        <dbReference type="ChEBI" id="CHEBI:456216"/>
        <dbReference type="EC" id="2.7.11.1"/>
    </reaction>
</comment>
<keyword evidence="12" id="KW-0460">Magnesium</keyword>
<protein>
    <recommendedName>
        <fullName evidence="3">non-specific serine/threonine protein kinase</fullName>
        <ecNumber evidence="3">2.7.11.1</ecNumber>
    </recommendedName>
</protein>
<evidence type="ECO:0000256" key="10">
    <source>
        <dbReference type="ARBA" id="ARBA00022777"/>
    </source>
</evidence>
<evidence type="ECO:0000313" key="21">
    <source>
        <dbReference type="Proteomes" id="UP001163046"/>
    </source>
</evidence>
<comment type="subcellular location">
    <subcellularLocation>
        <location evidence="2">Cytoplasm</location>
    </subcellularLocation>
</comment>
<comment type="catalytic activity">
    <reaction evidence="14">
        <text>L-seryl-[protein] + ATP = O-phospho-L-seryl-[protein] + ADP + H(+)</text>
        <dbReference type="Rhea" id="RHEA:17989"/>
        <dbReference type="Rhea" id="RHEA-COMP:9863"/>
        <dbReference type="Rhea" id="RHEA-COMP:11604"/>
        <dbReference type="ChEBI" id="CHEBI:15378"/>
        <dbReference type="ChEBI" id="CHEBI:29999"/>
        <dbReference type="ChEBI" id="CHEBI:30616"/>
        <dbReference type="ChEBI" id="CHEBI:83421"/>
        <dbReference type="ChEBI" id="CHEBI:456216"/>
        <dbReference type="EC" id="2.7.11.1"/>
    </reaction>
</comment>
<feature type="domain" description="UBA" evidence="19">
    <location>
        <begin position="291"/>
        <end position="331"/>
    </location>
</feature>
<evidence type="ECO:0000259" key="18">
    <source>
        <dbReference type="PROSITE" id="PS50011"/>
    </source>
</evidence>
<evidence type="ECO:0000256" key="3">
    <source>
        <dbReference type="ARBA" id="ARBA00012513"/>
    </source>
</evidence>
<keyword evidence="6" id="KW-0597">Phosphoprotein</keyword>
<evidence type="ECO:0000256" key="12">
    <source>
        <dbReference type="ARBA" id="ARBA00022842"/>
    </source>
</evidence>
<dbReference type="FunFam" id="1.10.510.10:FF:000154">
    <property type="entry name" value="Serine/threonine-protein kinase SIK2"/>
    <property type="match status" value="1"/>
</dbReference>
<dbReference type="PROSITE" id="PS50011">
    <property type="entry name" value="PROTEIN_KINASE_DOM"/>
    <property type="match status" value="1"/>
</dbReference>
<dbReference type="PANTHER" id="PTHR24346:SF74">
    <property type="entry name" value="PROTEIN KINASE DOMAIN-CONTAINING PROTEIN"/>
    <property type="match status" value="1"/>
</dbReference>
<evidence type="ECO:0000256" key="8">
    <source>
        <dbReference type="ARBA" id="ARBA00022723"/>
    </source>
</evidence>
<feature type="coiled-coil region" evidence="16">
    <location>
        <begin position="579"/>
        <end position="643"/>
    </location>
</feature>
<dbReference type="PROSITE" id="PS00107">
    <property type="entry name" value="PROTEIN_KINASE_ATP"/>
    <property type="match status" value="1"/>
</dbReference>
<dbReference type="GO" id="GO:0035556">
    <property type="term" value="P:intracellular signal transduction"/>
    <property type="evidence" value="ECO:0007669"/>
    <property type="project" value="TreeGrafter"/>
</dbReference>
<keyword evidence="21" id="KW-1185">Reference proteome</keyword>
<feature type="domain" description="Protein kinase" evidence="18">
    <location>
        <begin position="15"/>
        <end position="265"/>
    </location>
</feature>
<organism evidence="20 21">
    <name type="scientific">Desmophyllum pertusum</name>
    <dbReference type="NCBI Taxonomy" id="174260"/>
    <lineage>
        <taxon>Eukaryota</taxon>
        <taxon>Metazoa</taxon>
        <taxon>Cnidaria</taxon>
        <taxon>Anthozoa</taxon>
        <taxon>Hexacorallia</taxon>
        <taxon>Scleractinia</taxon>
        <taxon>Caryophylliina</taxon>
        <taxon>Caryophylliidae</taxon>
        <taxon>Desmophyllum</taxon>
    </lineage>
</organism>
<dbReference type="GO" id="GO:0005737">
    <property type="term" value="C:cytoplasm"/>
    <property type="evidence" value="ECO:0007669"/>
    <property type="project" value="UniProtKB-SubCell"/>
</dbReference>
<evidence type="ECO:0000259" key="19">
    <source>
        <dbReference type="PROSITE" id="PS50030"/>
    </source>
</evidence>
<dbReference type="OrthoDB" id="193931at2759"/>
<evidence type="ECO:0000256" key="1">
    <source>
        <dbReference type="ARBA" id="ARBA00001946"/>
    </source>
</evidence>
<dbReference type="GO" id="GO:0005524">
    <property type="term" value="F:ATP binding"/>
    <property type="evidence" value="ECO:0007669"/>
    <property type="project" value="UniProtKB-UniRule"/>
</dbReference>
<keyword evidence="16" id="KW-0175">Coiled coil</keyword>
<reference evidence="20" key="1">
    <citation type="submission" date="2023-01" db="EMBL/GenBank/DDBJ databases">
        <title>Genome assembly of the deep-sea coral Lophelia pertusa.</title>
        <authorList>
            <person name="Herrera S."/>
            <person name="Cordes E."/>
        </authorList>
    </citation>
    <scope>NUCLEOTIDE SEQUENCE</scope>
    <source>
        <strain evidence="20">USNM1676648</strain>
        <tissue evidence="20">Polyp</tissue>
    </source>
</reference>
<feature type="region of interest" description="Disordered" evidence="17">
    <location>
        <begin position="451"/>
        <end position="487"/>
    </location>
</feature>
<comment type="caution">
    <text evidence="20">The sequence shown here is derived from an EMBL/GenBank/DDBJ whole genome shotgun (WGS) entry which is preliminary data.</text>
</comment>
<dbReference type="FunFam" id="3.30.200.20:FF:000003">
    <property type="entry name" value="Non-specific serine/threonine protein kinase"/>
    <property type="match status" value="1"/>
</dbReference>
<dbReference type="Pfam" id="PF23312">
    <property type="entry name" value="UBA_SIK3"/>
    <property type="match status" value="1"/>
</dbReference>
<evidence type="ECO:0000256" key="15">
    <source>
        <dbReference type="PROSITE-ProRule" id="PRU10141"/>
    </source>
</evidence>
<dbReference type="CDD" id="cd14071">
    <property type="entry name" value="STKc_SIK"/>
    <property type="match status" value="1"/>
</dbReference>
<evidence type="ECO:0000256" key="5">
    <source>
        <dbReference type="ARBA" id="ARBA00022527"/>
    </source>
</evidence>